<proteinExistence type="predicted"/>
<dbReference type="EMBL" id="BLXT01004061">
    <property type="protein sequence ID" value="GFO09186.1"/>
    <property type="molecule type" value="Genomic_DNA"/>
</dbReference>
<protein>
    <submittedName>
        <fullName evidence="1">Uncharacterized protein</fullName>
    </submittedName>
</protein>
<accession>A0AAV4ALV8</accession>
<organism evidence="1 2">
    <name type="scientific">Plakobranchus ocellatus</name>
    <dbReference type="NCBI Taxonomy" id="259542"/>
    <lineage>
        <taxon>Eukaryota</taxon>
        <taxon>Metazoa</taxon>
        <taxon>Spiralia</taxon>
        <taxon>Lophotrochozoa</taxon>
        <taxon>Mollusca</taxon>
        <taxon>Gastropoda</taxon>
        <taxon>Heterobranchia</taxon>
        <taxon>Euthyneura</taxon>
        <taxon>Panpulmonata</taxon>
        <taxon>Sacoglossa</taxon>
        <taxon>Placobranchoidea</taxon>
        <taxon>Plakobranchidae</taxon>
        <taxon>Plakobranchus</taxon>
    </lineage>
</organism>
<name>A0AAV4ALV8_9GAST</name>
<dbReference type="AlphaFoldDB" id="A0AAV4ALV8"/>
<gene>
    <name evidence="1" type="ORF">PoB_003569100</name>
</gene>
<dbReference type="Proteomes" id="UP000735302">
    <property type="component" value="Unassembled WGS sequence"/>
</dbReference>
<evidence type="ECO:0000313" key="2">
    <source>
        <dbReference type="Proteomes" id="UP000735302"/>
    </source>
</evidence>
<keyword evidence="2" id="KW-1185">Reference proteome</keyword>
<comment type="caution">
    <text evidence="1">The sequence shown here is derived from an EMBL/GenBank/DDBJ whole genome shotgun (WGS) entry which is preliminary data.</text>
</comment>
<reference evidence="1 2" key="1">
    <citation type="journal article" date="2021" name="Elife">
        <title>Chloroplast acquisition without the gene transfer in kleptoplastic sea slugs, Plakobranchus ocellatus.</title>
        <authorList>
            <person name="Maeda T."/>
            <person name="Takahashi S."/>
            <person name="Yoshida T."/>
            <person name="Shimamura S."/>
            <person name="Takaki Y."/>
            <person name="Nagai Y."/>
            <person name="Toyoda A."/>
            <person name="Suzuki Y."/>
            <person name="Arimoto A."/>
            <person name="Ishii H."/>
            <person name="Satoh N."/>
            <person name="Nishiyama T."/>
            <person name="Hasebe M."/>
            <person name="Maruyama T."/>
            <person name="Minagawa J."/>
            <person name="Obokata J."/>
            <person name="Shigenobu S."/>
        </authorList>
    </citation>
    <scope>NUCLEOTIDE SEQUENCE [LARGE SCALE GENOMIC DNA]</scope>
</reference>
<sequence>MKREFIRRAMYQELPAECIMEEGRLLFVQGGETTPSKKRKFKSFIRRVMCLELLAECIMEEGRHLFVQGDLNNGASPQEMFDNILAQARYGYSVEQN</sequence>
<evidence type="ECO:0000313" key="1">
    <source>
        <dbReference type="EMBL" id="GFO09186.1"/>
    </source>
</evidence>